<keyword evidence="1" id="KW-0001">2Fe-2S</keyword>
<comment type="caution">
    <text evidence="7">The sequence shown here is derived from an EMBL/GenBank/DDBJ whole genome shotgun (WGS) entry which is preliminary data.</text>
</comment>
<dbReference type="Pfam" id="PF00111">
    <property type="entry name" value="Fer2"/>
    <property type="match status" value="1"/>
</dbReference>
<dbReference type="AlphaFoldDB" id="A0A7C2P3U6"/>
<dbReference type="EMBL" id="DSOK01000041">
    <property type="protein sequence ID" value="HEN14095.1"/>
    <property type="molecule type" value="Genomic_DNA"/>
</dbReference>
<dbReference type="InterPro" id="IPR019546">
    <property type="entry name" value="TAT_signal_bac_arc"/>
</dbReference>
<evidence type="ECO:0000256" key="3">
    <source>
        <dbReference type="ARBA" id="ARBA00023002"/>
    </source>
</evidence>
<organism evidence="7">
    <name type="scientific">Schlesneria paludicola</name>
    <dbReference type="NCBI Taxonomy" id="360056"/>
    <lineage>
        <taxon>Bacteria</taxon>
        <taxon>Pseudomonadati</taxon>
        <taxon>Planctomycetota</taxon>
        <taxon>Planctomycetia</taxon>
        <taxon>Planctomycetales</taxon>
        <taxon>Planctomycetaceae</taxon>
        <taxon>Schlesneria</taxon>
    </lineage>
</organism>
<feature type="domain" description="2Fe-2S ferredoxin-type" evidence="6">
    <location>
        <begin position="56"/>
        <end position="132"/>
    </location>
</feature>
<accession>A0A7C2P3U6</accession>
<evidence type="ECO:0000313" key="7">
    <source>
        <dbReference type="EMBL" id="HEN14095.1"/>
    </source>
</evidence>
<keyword evidence="5" id="KW-0411">Iron-sulfur</keyword>
<reference evidence="7" key="1">
    <citation type="journal article" date="2020" name="mSystems">
        <title>Genome- and Community-Level Interaction Insights into Carbon Utilization and Element Cycling Functions of Hydrothermarchaeota in Hydrothermal Sediment.</title>
        <authorList>
            <person name="Zhou Z."/>
            <person name="Liu Y."/>
            <person name="Xu W."/>
            <person name="Pan J."/>
            <person name="Luo Z.H."/>
            <person name="Li M."/>
        </authorList>
    </citation>
    <scope>NUCLEOTIDE SEQUENCE [LARGE SCALE GENOMIC DNA]</scope>
    <source>
        <strain evidence="7">SpSt-339</strain>
    </source>
</reference>
<proteinExistence type="predicted"/>
<dbReference type="Pfam" id="PF10518">
    <property type="entry name" value="TAT_signal"/>
    <property type="match status" value="1"/>
</dbReference>
<evidence type="ECO:0000259" key="6">
    <source>
        <dbReference type="PROSITE" id="PS51085"/>
    </source>
</evidence>
<dbReference type="SUPFAM" id="SSF54292">
    <property type="entry name" value="2Fe-2S ferredoxin-like"/>
    <property type="match status" value="1"/>
</dbReference>
<evidence type="ECO:0000256" key="5">
    <source>
        <dbReference type="ARBA" id="ARBA00023014"/>
    </source>
</evidence>
<keyword evidence="2" id="KW-0479">Metal-binding</keyword>
<dbReference type="InterPro" id="IPR006311">
    <property type="entry name" value="TAT_signal"/>
</dbReference>
<dbReference type="InterPro" id="IPR036010">
    <property type="entry name" value="2Fe-2S_ferredoxin-like_sf"/>
</dbReference>
<keyword evidence="3" id="KW-0560">Oxidoreductase</keyword>
<dbReference type="GO" id="GO:0009055">
    <property type="term" value="F:electron transfer activity"/>
    <property type="evidence" value="ECO:0007669"/>
    <property type="project" value="InterPro"/>
</dbReference>
<dbReference type="GO" id="GO:0016491">
    <property type="term" value="F:oxidoreductase activity"/>
    <property type="evidence" value="ECO:0007669"/>
    <property type="project" value="UniProtKB-KW"/>
</dbReference>
<dbReference type="InterPro" id="IPR012675">
    <property type="entry name" value="Beta-grasp_dom_sf"/>
</dbReference>
<dbReference type="GO" id="GO:0046872">
    <property type="term" value="F:metal ion binding"/>
    <property type="evidence" value="ECO:0007669"/>
    <property type="project" value="UniProtKB-KW"/>
</dbReference>
<dbReference type="InterPro" id="IPR002888">
    <property type="entry name" value="2Fe-2S-bd"/>
</dbReference>
<evidence type="ECO:0000256" key="2">
    <source>
        <dbReference type="ARBA" id="ARBA00022723"/>
    </source>
</evidence>
<name>A0A7C2P3U6_9PLAN</name>
<dbReference type="PANTHER" id="PTHR44379">
    <property type="entry name" value="OXIDOREDUCTASE WITH IRON-SULFUR SUBUNIT"/>
    <property type="match status" value="1"/>
</dbReference>
<dbReference type="InterPro" id="IPR051452">
    <property type="entry name" value="Diverse_Oxidoreductases"/>
</dbReference>
<protein>
    <submittedName>
        <fullName evidence="7">(2Fe-2S)-binding protein</fullName>
    </submittedName>
</protein>
<dbReference type="FunFam" id="3.10.20.30:FF:000020">
    <property type="entry name" value="Xanthine dehydrogenase iron-sulfur subunit"/>
    <property type="match status" value="1"/>
</dbReference>
<dbReference type="InterPro" id="IPR001041">
    <property type="entry name" value="2Fe-2S_ferredoxin-type"/>
</dbReference>
<evidence type="ECO:0000256" key="4">
    <source>
        <dbReference type="ARBA" id="ARBA00023004"/>
    </source>
</evidence>
<dbReference type="Pfam" id="PF01799">
    <property type="entry name" value="Fer2_2"/>
    <property type="match status" value="1"/>
</dbReference>
<dbReference type="SUPFAM" id="SSF47741">
    <property type="entry name" value="CO dehydrogenase ISP C-domain like"/>
    <property type="match status" value="1"/>
</dbReference>
<dbReference type="Gene3D" id="1.10.150.120">
    <property type="entry name" value="[2Fe-2S]-binding domain"/>
    <property type="match status" value="1"/>
</dbReference>
<dbReference type="GO" id="GO:0051537">
    <property type="term" value="F:2 iron, 2 sulfur cluster binding"/>
    <property type="evidence" value="ECO:0007669"/>
    <property type="project" value="UniProtKB-KW"/>
</dbReference>
<dbReference type="InterPro" id="IPR036884">
    <property type="entry name" value="2Fe-2S-bd_dom_sf"/>
</dbReference>
<dbReference type="PROSITE" id="PS51318">
    <property type="entry name" value="TAT"/>
    <property type="match status" value="1"/>
</dbReference>
<dbReference type="NCBIfam" id="TIGR01409">
    <property type="entry name" value="TAT_signal_seq"/>
    <property type="match status" value="1"/>
</dbReference>
<dbReference type="CDD" id="cd00207">
    <property type="entry name" value="fer2"/>
    <property type="match status" value="1"/>
</dbReference>
<dbReference type="PANTHER" id="PTHR44379:SF5">
    <property type="entry name" value="OXIDOREDUCTASE WITH IRON-SULFUR SUBUNIT"/>
    <property type="match status" value="1"/>
</dbReference>
<evidence type="ECO:0000256" key="1">
    <source>
        <dbReference type="ARBA" id="ARBA00022714"/>
    </source>
</evidence>
<keyword evidence="4" id="KW-0408">Iron</keyword>
<sequence length="211" mass="22311">MDRDVQSRSGPGGFNRRDFLKGSGVAVAATAVATGVVEEQAEAQEQRRKVAPAEPQKITLNVNGKMETVTVEPRVTLMDALRDHLNLTACKDVCDRSVCGACTVLIDGKPVYSCTRLAVEVQGQKITTAESLHSASGTDPVVTAFCKHDGMQCGFCTPGFVIAVRGFCNEHPKATFDDLKLGLGGNICRCGTYDGVLKAAYEVAQATKGGA</sequence>
<gene>
    <name evidence="7" type="ORF">ENQ76_01325</name>
</gene>
<dbReference type="PROSITE" id="PS51085">
    <property type="entry name" value="2FE2S_FER_2"/>
    <property type="match status" value="1"/>
</dbReference>
<dbReference type="Gene3D" id="3.10.20.30">
    <property type="match status" value="1"/>
</dbReference>